<sequence>PPPPPLPSRYNKDDVGEPTVEDGLKLAVKTLNKTMDGTSNSADKYELFYFKYDEDTDACSSHTLTEAETKAVLEKVEADSASAGDS</sequence>
<reference evidence="1 2" key="1">
    <citation type="journal article" date="2023" name="Commun. Biol.">
        <title>Genome analysis of Parmales, the sister group of diatoms, reveals the evolutionary specialization of diatoms from phago-mixotrophs to photoautotrophs.</title>
        <authorList>
            <person name="Ban H."/>
            <person name="Sato S."/>
            <person name="Yoshikawa S."/>
            <person name="Yamada K."/>
            <person name="Nakamura Y."/>
            <person name="Ichinomiya M."/>
            <person name="Sato N."/>
            <person name="Blanc-Mathieu R."/>
            <person name="Endo H."/>
            <person name="Kuwata A."/>
            <person name="Ogata H."/>
        </authorList>
    </citation>
    <scope>NUCLEOTIDE SEQUENCE [LARGE SCALE GENOMIC DNA]</scope>
</reference>
<accession>A0ABQ6MWU0</accession>
<gene>
    <name evidence="1" type="ORF">TeGR_g13671</name>
</gene>
<evidence type="ECO:0000313" key="1">
    <source>
        <dbReference type="EMBL" id="GMI35176.1"/>
    </source>
</evidence>
<dbReference type="Proteomes" id="UP001165060">
    <property type="component" value="Unassembled WGS sequence"/>
</dbReference>
<dbReference type="InterPro" id="IPR029055">
    <property type="entry name" value="Ntn_hydrolases_N"/>
</dbReference>
<evidence type="ECO:0000313" key="2">
    <source>
        <dbReference type="Proteomes" id="UP001165060"/>
    </source>
</evidence>
<protein>
    <submittedName>
        <fullName evidence="1">Uncharacterized protein</fullName>
    </submittedName>
</protein>
<dbReference type="EMBL" id="BRYB01003351">
    <property type="protein sequence ID" value="GMI35176.1"/>
    <property type="molecule type" value="Genomic_DNA"/>
</dbReference>
<feature type="non-terminal residue" evidence="1">
    <location>
        <position position="1"/>
    </location>
</feature>
<dbReference type="Gene3D" id="3.60.20.10">
    <property type="entry name" value="Glutamine Phosphoribosylpyrophosphate, subunit 1, domain 1"/>
    <property type="match status" value="1"/>
</dbReference>
<comment type="caution">
    <text evidence="1">The sequence shown here is derived from an EMBL/GenBank/DDBJ whole genome shotgun (WGS) entry which is preliminary data.</text>
</comment>
<proteinExistence type="predicted"/>
<organism evidence="1 2">
    <name type="scientific">Tetraparma gracilis</name>
    <dbReference type="NCBI Taxonomy" id="2962635"/>
    <lineage>
        <taxon>Eukaryota</taxon>
        <taxon>Sar</taxon>
        <taxon>Stramenopiles</taxon>
        <taxon>Ochrophyta</taxon>
        <taxon>Bolidophyceae</taxon>
        <taxon>Parmales</taxon>
        <taxon>Triparmaceae</taxon>
        <taxon>Tetraparma</taxon>
    </lineage>
</organism>
<keyword evidence="2" id="KW-1185">Reference proteome</keyword>
<name>A0ABQ6MWU0_9STRA</name>